<dbReference type="EMBL" id="DWWN01000003">
    <property type="protein sequence ID" value="HJC44622.1"/>
    <property type="molecule type" value="Genomic_DNA"/>
</dbReference>
<keyword evidence="2" id="KW-1133">Transmembrane helix</keyword>
<comment type="caution">
    <text evidence="3">The sequence shown here is derived from an EMBL/GenBank/DDBJ whole genome shotgun (WGS) entry which is preliminary data.</text>
</comment>
<reference evidence="3" key="2">
    <citation type="submission" date="2021-04" db="EMBL/GenBank/DDBJ databases">
        <authorList>
            <person name="Gilroy R."/>
        </authorList>
    </citation>
    <scope>NUCLEOTIDE SEQUENCE</scope>
    <source>
        <strain evidence="3">ChiSjej5B23-2810</strain>
    </source>
</reference>
<accession>A0A9D2T308</accession>
<protein>
    <recommendedName>
        <fullName evidence="5">ABC transporter permease</fullName>
    </recommendedName>
</protein>
<feature type="region of interest" description="Disordered" evidence="1">
    <location>
        <begin position="329"/>
        <end position="354"/>
    </location>
</feature>
<evidence type="ECO:0000313" key="4">
    <source>
        <dbReference type="Proteomes" id="UP000823906"/>
    </source>
</evidence>
<keyword evidence="2" id="KW-0812">Transmembrane</keyword>
<evidence type="ECO:0008006" key="5">
    <source>
        <dbReference type="Google" id="ProtNLM"/>
    </source>
</evidence>
<feature type="transmembrane region" description="Helical" evidence="2">
    <location>
        <begin position="134"/>
        <end position="158"/>
    </location>
</feature>
<reference evidence="3" key="1">
    <citation type="journal article" date="2021" name="PeerJ">
        <title>Extensive microbial diversity within the chicken gut microbiome revealed by metagenomics and culture.</title>
        <authorList>
            <person name="Gilroy R."/>
            <person name="Ravi A."/>
            <person name="Getino M."/>
            <person name="Pursley I."/>
            <person name="Horton D.L."/>
            <person name="Alikhan N.F."/>
            <person name="Baker D."/>
            <person name="Gharbi K."/>
            <person name="Hall N."/>
            <person name="Watson M."/>
            <person name="Adriaenssens E.M."/>
            <person name="Foster-Nyarko E."/>
            <person name="Jarju S."/>
            <person name="Secka A."/>
            <person name="Antonio M."/>
            <person name="Oren A."/>
            <person name="Chaudhuri R.R."/>
            <person name="La Ragione R."/>
            <person name="Hildebrand F."/>
            <person name="Pallen M.J."/>
        </authorList>
    </citation>
    <scope>NUCLEOTIDE SEQUENCE</scope>
    <source>
        <strain evidence="3">ChiSjej5B23-2810</strain>
    </source>
</reference>
<gene>
    <name evidence="3" type="ORF">H9703_00540</name>
</gene>
<dbReference type="Proteomes" id="UP000823906">
    <property type="component" value="Unassembled WGS sequence"/>
</dbReference>
<dbReference type="InterPro" id="IPR010540">
    <property type="entry name" value="CmpB_TMEM229"/>
</dbReference>
<feature type="transmembrane region" description="Helical" evidence="2">
    <location>
        <begin position="106"/>
        <end position="128"/>
    </location>
</feature>
<dbReference type="AlphaFoldDB" id="A0A9D2T308"/>
<keyword evidence="2" id="KW-0472">Membrane</keyword>
<feature type="transmembrane region" description="Helical" evidence="2">
    <location>
        <begin position="6"/>
        <end position="28"/>
    </location>
</feature>
<dbReference type="Pfam" id="PF06541">
    <property type="entry name" value="ABC_trans_CmpB"/>
    <property type="match status" value="1"/>
</dbReference>
<feature type="compositionally biased region" description="Basic and acidic residues" evidence="1">
    <location>
        <begin position="335"/>
        <end position="354"/>
    </location>
</feature>
<proteinExistence type="predicted"/>
<feature type="transmembrane region" description="Helical" evidence="2">
    <location>
        <begin position="69"/>
        <end position="94"/>
    </location>
</feature>
<evidence type="ECO:0000256" key="2">
    <source>
        <dbReference type="SAM" id="Phobius"/>
    </source>
</evidence>
<organism evidence="3 4">
    <name type="scientific">Candidatus Faecalibacterium faecigallinarum</name>
    <dbReference type="NCBI Taxonomy" id="2838577"/>
    <lineage>
        <taxon>Bacteria</taxon>
        <taxon>Bacillati</taxon>
        <taxon>Bacillota</taxon>
        <taxon>Clostridia</taxon>
        <taxon>Eubacteriales</taxon>
        <taxon>Oscillospiraceae</taxon>
        <taxon>Faecalibacterium</taxon>
    </lineage>
</organism>
<feature type="transmembrane region" description="Helical" evidence="2">
    <location>
        <begin position="40"/>
        <end position="63"/>
    </location>
</feature>
<name>A0A9D2T308_9FIRM</name>
<evidence type="ECO:0000256" key="1">
    <source>
        <dbReference type="SAM" id="MobiDB-lite"/>
    </source>
</evidence>
<evidence type="ECO:0000313" key="3">
    <source>
        <dbReference type="EMBL" id="HJC44622.1"/>
    </source>
</evidence>
<sequence>MLFGFTFYQIAAYFLIYSCLGWCVEVAYAAVTRGKLVNRGFLNGPVCPIYGFGMLALLFALTPLLDNNLLLFVGGVIIPSAIELAGGWLLYELYHTRWWDYTDRPFNIGGFICLEFSLYWGLGSVFIMKLVHPTIAALVGMAPVTAGWVVMGLLYLVYAADVVATSITAAGLADELDTLEKIADGIHDVSDAMTSLIGSTAMDADQKLDESRLQLKLAGAELRSASEKLSSREVRRAARAKADEAMEAARRASETARLNAAEAAKATRLAAAGTMERATDRAAELLRLEKLRAELEARADEIQAQMQRGAFFGAGRLINAFPRMRHGRRHLPLNDLRRHHDPKDAPKDGDKPQP</sequence>